<feature type="transmembrane region" description="Helical" evidence="6">
    <location>
        <begin position="433"/>
        <end position="460"/>
    </location>
</feature>
<feature type="transmembrane region" description="Helical" evidence="6">
    <location>
        <begin position="812"/>
        <end position="840"/>
    </location>
</feature>
<feature type="transmembrane region" description="Helical" evidence="6">
    <location>
        <begin position="408"/>
        <end position="427"/>
    </location>
</feature>
<gene>
    <name evidence="8" type="ORF">Q4481_12785</name>
</gene>
<evidence type="ECO:0000256" key="2">
    <source>
        <dbReference type="ARBA" id="ARBA00022475"/>
    </source>
</evidence>
<evidence type="ECO:0000313" key="8">
    <source>
        <dbReference type="EMBL" id="MDO6964835.1"/>
    </source>
</evidence>
<evidence type="ECO:0000259" key="7">
    <source>
        <dbReference type="Pfam" id="PF02687"/>
    </source>
</evidence>
<proteinExistence type="predicted"/>
<keyword evidence="5 6" id="KW-0472">Membrane</keyword>
<evidence type="ECO:0000313" key="9">
    <source>
        <dbReference type="Proteomes" id="UP001174932"/>
    </source>
</evidence>
<evidence type="ECO:0000256" key="3">
    <source>
        <dbReference type="ARBA" id="ARBA00022692"/>
    </source>
</evidence>
<evidence type="ECO:0000256" key="4">
    <source>
        <dbReference type="ARBA" id="ARBA00022989"/>
    </source>
</evidence>
<feature type="transmembrane region" description="Helical" evidence="6">
    <location>
        <begin position="366"/>
        <end position="388"/>
    </location>
</feature>
<comment type="subcellular location">
    <subcellularLocation>
        <location evidence="1">Cell membrane</location>
        <topology evidence="1">Multi-pass membrane protein</topology>
    </subcellularLocation>
</comment>
<feature type="transmembrane region" description="Helical" evidence="6">
    <location>
        <begin position="269"/>
        <end position="292"/>
    </location>
</feature>
<dbReference type="RefSeq" id="WP_304376761.1">
    <property type="nucleotide sequence ID" value="NZ_JAUOZU010000008.1"/>
</dbReference>
<comment type="caution">
    <text evidence="8">The sequence shown here is derived from an EMBL/GenBank/DDBJ whole genome shotgun (WGS) entry which is preliminary data.</text>
</comment>
<keyword evidence="4 6" id="KW-1133">Transmembrane helix</keyword>
<feature type="transmembrane region" description="Helical" evidence="6">
    <location>
        <begin position="730"/>
        <end position="750"/>
    </location>
</feature>
<evidence type="ECO:0000256" key="1">
    <source>
        <dbReference type="ARBA" id="ARBA00004651"/>
    </source>
</evidence>
<feature type="domain" description="ABC3 transporter permease C-terminal" evidence="7">
    <location>
        <begin position="273"/>
        <end position="387"/>
    </location>
</feature>
<dbReference type="InterPro" id="IPR038766">
    <property type="entry name" value="Membrane_comp_ABC_pdt"/>
</dbReference>
<feature type="transmembrane region" description="Helical" evidence="6">
    <location>
        <begin position="481"/>
        <end position="505"/>
    </location>
</feature>
<reference evidence="8" key="1">
    <citation type="journal article" date="2015" name="Int. J. Syst. Evol. Microbiol.">
        <title>Rhizobium alvei sp. nov., isolated from a freshwater river.</title>
        <authorList>
            <person name="Sheu S.Y."/>
            <person name="Huang H.W."/>
            <person name="Young C.C."/>
            <person name="Chen W.M."/>
        </authorList>
    </citation>
    <scope>NUCLEOTIDE SEQUENCE</scope>
    <source>
        <strain evidence="8">TNR-22</strain>
    </source>
</reference>
<feature type="transmembrane region" description="Helical" evidence="6">
    <location>
        <begin position="30"/>
        <end position="50"/>
    </location>
</feature>
<feature type="transmembrane region" description="Helical" evidence="6">
    <location>
        <begin position="771"/>
        <end position="800"/>
    </location>
</feature>
<keyword evidence="3 6" id="KW-0812">Transmembrane</keyword>
<protein>
    <submittedName>
        <fullName evidence="8">ABC transporter permease</fullName>
    </submittedName>
</protein>
<keyword evidence="2" id="KW-1003">Cell membrane</keyword>
<name>A0ABT8YM81_9HYPH</name>
<dbReference type="InterPro" id="IPR003838">
    <property type="entry name" value="ABC3_permease_C"/>
</dbReference>
<dbReference type="Pfam" id="PF02687">
    <property type="entry name" value="FtsX"/>
    <property type="match status" value="2"/>
</dbReference>
<feature type="transmembrane region" description="Helical" evidence="6">
    <location>
        <begin position="312"/>
        <end position="335"/>
    </location>
</feature>
<dbReference type="PANTHER" id="PTHR30287">
    <property type="entry name" value="MEMBRANE COMPONENT OF PREDICTED ABC SUPERFAMILY METABOLITE UPTAKE TRANSPORTER"/>
    <property type="match status" value="1"/>
</dbReference>
<feature type="domain" description="ABC3 transporter permease C-terminal" evidence="7">
    <location>
        <begin position="731"/>
        <end position="841"/>
    </location>
</feature>
<organism evidence="8 9">
    <name type="scientific">Rhizobium alvei</name>
    <dbReference type="NCBI Taxonomy" id="1132659"/>
    <lineage>
        <taxon>Bacteria</taxon>
        <taxon>Pseudomonadati</taxon>
        <taxon>Pseudomonadota</taxon>
        <taxon>Alphaproteobacteria</taxon>
        <taxon>Hyphomicrobiales</taxon>
        <taxon>Rhizobiaceae</taxon>
        <taxon>Rhizobium/Agrobacterium group</taxon>
        <taxon>Rhizobium</taxon>
    </lineage>
</organism>
<keyword evidence="9" id="KW-1185">Reference proteome</keyword>
<reference evidence="8" key="2">
    <citation type="submission" date="2023-07" db="EMBL/GenBank/DDBJ databases">
        <authorList>
            <person name="Shen H."/>
        </authorList>
    </citation>
    <scope>NUCLEOTIDE SEQUENCE</scope>
    <source>
        <strain evidence="8">TNR-22</strain>
    </source>
</reference>
<evidence type="ECO:0000256" key="5">
    <source>
        <dbReference type="ARBA" id="ARBA00023136"/>
    </source>
</evidence>
<sequence length="851" mass="90451">MRQLIRIIASLPLALRLALREMRGGVSGFYIFILCIVLGTAAIAGVNSVARSMTSSIDSRGREILAGDIRFELKQREASADERAWLDSLGQVAVASNLRSMVRRSDKTNQALAEVKAVDGAYPLYGTFTAEPNQPLKELIGEKDGTFGALAQPMLLDRLDLKIGDRILLGDLELVIRGTVVNEPDQLSDGFGFAPRLLVSREALAKTGLVRTGSLVDNNYRIKLDSPALPARLIRQEANQKFPEAGWSIRSAANAAPSLTQNIDRFSDFLTLVGLAALAAGGVGVANAVSAFLDRKRQVIASFKSLGAPGHLILSIYMIQILAIATIAILIGLVLGAMIAPVAGYFLASYLPVDTGLAIYPSALGAAALFGYLTAIAFSILPLGRARLIRATELLRAQGYEGWRSVPLRYYVAAAMAFLAITGLAVVTSGDRFIALVFIGSTALAFIVLRLVAMLVALLARRAPRTRSPSLRLALGNIHRPGALTAPVVLSLGLGLTLLAALALIEGNLRGNLSGALAEKAPNFFFVDIQSKDVDGFRTLVRENAPKGNIVEVPMLRGRILAFNGQDVQKRNVPPEARWVLQGDRGITYAETMPVNSSLAEGKWWAPDYSGEPLVSFAAQEAGELGLKVGDTVTVNVLGRNITARIANFRHVEWRSMSINFVMVFSPNTFRGAPHAWLATLTAPGATAAEDAKVMRAVANAYPGITSIRVKDALDVAATIVGQLAVAIRAASTVALVVSVLVLAGAIAAGNRARIHDAVVLKTLGARRSMLVRAYLIEYVLLGLAASVFALGAATAASWYVVTQIMDLPFTFLPATALVTLVIALAVTAGTGLAGTWTVLGQKAAPMLREL</sequence>
<accession>A0ABT8YM81</accession>
<dbReference type="EMBL" id="JAUOZU010000008">
    <property type="protein sequence ID" value="MDO6964835.1"/>
    <property type="molecule type" value="Genomic_DNA"/>
</dbReference>
<dbReference type="PANTHER" id="PTHR30287:SF1">
    <property type="entry name" value="INNER MEMBRANE PROTEIN"/>
    <property type="match status" value="1"/>
</dbReference>
<dbReference type="Proteomes" id="UP001174932">
    <property type="component" value="Unassembled WGS sequence"/>
</dbReference>
<evidence type="ECO:0000256" key="6">
    <source>
        <dbReference type="SAM" id="Phobius"/>
    </source>
</evidence>